<dbReference type="EMBL" id="CAKOGL010000008">
    <property type="protein sequence ID" value="CAH2089161.1"/>
    <property type="molecule type" value="Genomic_DNA"/>
</dbReference>
<dbReference type="PANTHER" id="PTHR11905">
    <property type="entry name" value="ADAM A DISINTEGRIN AND METALLOPROTEASE DOMAIN"/>
    <property type="match status" value="1"/>
</dbReference>
<evidence type="ECO:0000256" key="1">
    <source>
        <dbReference type="ARBA" id="ARBA00023049"/>
    </source>
</evidence>
<dbReference type="Proteomes" id="UP001153954">
    <property type="component" value="Unassembled WGS sequence"/>
</dbReference>
<keyword evidence="2" id="KW-0479">Metal-binding</keyword>
<feature type="binding site" evidence="2">
    <location>
        <position position="173"/>
    </location>
    <ligand>
        <name>Zn(2+)</name>
        <dbReference type="ChEBI" id="CHEBI:29105"/>
        <note>catalytic</note>
    </ligand>
</feature>
<reference evidence="4" key="1">
    <citation type="submission" date="2022-03" db="EMBL/GenBank/DDBJ databases">
        <authorList>
            <person name="Tunstrom K."/>
        </authorList>
    </citation>
    <scope>NUCLEOTIDE SEQUENCE</scope>
</reference>
<dbReference type="GO" id="GO:0006508">
    <property type="term" value="P:proteolysis"/>
    <property type="evidence" value="ECO:0007669"/>
    <property type="project" value="InterPro"/>
</dbReference>
<dbReference type="Pfam" id="PF01421">
    <property type="entry name" value="Reprolysin"/>
    <property type="match status" value="1"/>
</dbReference>
<dbReference type="InterPro" id="IPR001590">
    <property type="entry name" value="Peptidase_M12B"/>
</dbReference>
<feature type="domain" description="Peptidase M12B" evidence="3">
    <location>
        <begin position="20"/>
        <end position="220"/>
    </location>
</feature>
<organism evidence="4 5">
    <name type="scientific">Euphydryas editha</name>
    <name type="common">Edith's checkerspot</name>
    <dbReference type="NCBI Taxonomy" id="104508"/>
    <lineage>
        <taxon>Eukaryota</taxon>
        <taxon>Metazoa</taxon>
        <taxon>Ecdysozoa</taxon>
        <taxon>Arthropoda</taxon>
        <taxon>Hexapoda</taxon>
        <taxon>Insecta</taxon>
        <taxon>Pterygota</taxon>
        <taxon>Neoptera</taxon>
        <taxon>Endopterygota</taxon>
        <taxon>Lepidoptera</taxon>
        <taxon>Glossata</taxon>
        <taxon>Ditrysia</taxon>
        <taxon>Papilionoidea</taxon>
        <taxon>Nymphalidae</taxon>
        <taxon>Nymphalinae</taxon>
        <taxon>Euphydryas</taxon>
    </lineage>
</organism>
<dbReference type="SUPFAM" id="SSF55486">
    <property type="entry name" value="Metalloproteases ('zincins'), catalytic domain"/>
    <property type="match status" value="1"/>
</dbReference>
<dbReference type="InterPro" id="IPR024079">
    <property type="entry name" value="MetalloPept_cat_dom_sf"/>
</dbReference>
<evidence type="ECO:0000313" key="4">
    <source>
        <dbReference type="EMBL" id="CAH2089161.1"/>
    </source>
</evidence>
<dbReference type="PROSITE" id="PS50215">
    <property type="entry name" value="ADAM_MEPRO"/>
    <property type="match status" value="1"/>
</dbReference>
<keyword evidence="1" id="KW-0378">Hydrolase</keyword>
<evidence type="ECO:0000256" key="2">
    <source>
        <dbReference type="PROSITE-ProRule" id="PRU00276"/>
    </source>
</evidence>
<gene>
    <name evidence="4" type="ORF">EEDITHA_LOCUS5247</name>
</gene>
<feature type="binding site" evidence="2">
    <location>
        <position position="179"/>
    </location>
    <ligand>
        <name>Zn(2+)</name>
        <dbReference type="ChEBI" id="CHEBI:29105"/>
        <note>catalytic</note>
    </ligand>
</feature>
<keyword evidence="5" id="KW-1185">Reference proteome</keyword>
<accession>A0AAU9TPS7</accession>
<dbReference type="Gene3D" id="3.40.390.10">
    <property type="entry name" value="Collagenase (Catalytic Domain)"/>
    <property type="match status" value="1"/>
</dbReference>
<name>A0AAU9TPS7_EUPED</name>
<keyword evidence="1" id="KW-0645">Protease</keyword>
<keyword evidence="2" id="KW-0862">Zinc</keyword>
<comment type="caution">
    <text evidence="2">Lacks conserved residue(s) required for the propagation of feature annotation.</text>
</comment>
<feature type="binding site" evidence="2">
    <location>
        <position position="169"/>
    </location>
    <ligand>
        <name>Zn(2+)</name>
        <dbReference type="ChEBI" id="CHEBI:29105"/>
        <note>catalytic</note>
    </ligand>
</feature>
<dbReference type="PANTHER" id="PTHR11905:SF159">
    <property type="entry name" value="ADAM METALLOPROTEASE"/>
    <property type="match status" value="1"/>
</dbReference>
<feature type="active site" evidence="2">
    <location>
        <position position="170"/>
    </location>
</feature>
<keyword evidence="1" id="KW-0482">Metalloprotease</keyword>
<protein>
    <recommendedName>
        <fullName evidence="3">Peptidase M12B domain-containing protein</fullName>
    </recommendedName>
</protein>
<sequence>MLQTKTTSPIKYITKPNNDITIKIMIHIDKMLTRKLLKEHGLKTRKMRKNITFGILEEARKLFSRSVLNQTIKFKLLDTRFLKNKVISMNENAQKYLSGYCDWQSKIKIRERLLYYSVLLTGLDLFHVNNGRKIKSNSGRGYTRGMCSARKSCALIEWDPKIIGFLLAHEIGHSLGMRHDGPPYNQCSDQKNIMAMRYDESHPPTSWSPCSWYYLKQFLS</sequence>
<evidence type="ECO:0000259" key="3">
    <source>
        <dbReference type="PROSITE" id="PS50215"/>
    </source>
</evidence>
<dbReference type="GO" id="GO:0004222">
    <property type="term" value="F:metalloendopeptidase activity"/>
    <property type="evidence" value="ECO:0007669"/>
    <property type="project" value="InterPro"/>
</dbReference>
<proteinExistence type="predicted"/>
<comment type="caution">
    <text evidence="4">The sequence shown here is derived from an EMBL/GenBank/DDBJ whole genome shotgun (WGS) entry which is preliminary data.</text>
</comment>
<dbReference type="GO" id="GO:0046872">
    <property type="term" value="F:metal ion binding"/>
    <property type="evidence" value="ECO:0007669"/>
    <property type="project" value="UniProtKB-KW"/>
</dbReference>
<dbReference type="AlphaFoldDB" id="A0AAU9TPS7"/>
<evidence type="ECO:0000313" key="5">
    <source>
        <dbReference type="Proteomes" id="UP001153954"/>
    </source>
</evidence>